<dbReference type="InterPro" id="IPR029045">
    <property type="entry name" value="ClpP/crotonase-like_dom_sf"/>
</dbReference>
<comment type="similarity">
    <text evidence="1">Belongs to the enoyl-CoA hydratase/isomerase family.</text>
</comment>
<organism evidence="2 3">
    <name type="scientific">Comamonas antarctica</name>
    <dbReference type="NCBI Taxonomy" id="2743470"/>
    <lineage>
        <taxon>Bacteria</taxon>
        <taxon>Pseudomonadati</taxon>
        <taxon>Pseudomonadota</taxon>
        <taxon>Betaproteobacteria</taxon>
        <taxon>Burkholderiales</taxon>
        <taxon>Comamonadaceae</taxon>
        <taxon>Comamonas</taxon>
    </lineage>
</organism>
<name>A0A6N1XBU2_9BURK</name>
<dbReference type="Gene3D" id="3.90.226.10">
    <property type="entry name" value="2-enoyl-CoA Hydratase, Chain A, domain 1"/>
    <property type="match status" value="1"/>
</dbReference>
<dbReference type="Pfam" id="PF00378">
    <property type="entry name" value="ECH_1"/>
    <property type="match status" value="1"/>
</dbReference>
<dbReference type="NCBIfam" id="NF005126">
    <property type="entry name" value="PRK06563.1"/>
    <property type="match status" value="1"/>
</dbReference>
<dbReference type="CDD" id="cd06558">
    <property type="entry name" value="crotonase-like"/>
    <property type="match status" value="1"/>
</dbReference>
<evidence type="ECO:0000256" key="1">
    <source>
        <dbReference type="ARBA" id="ARBA00005254"/>
    </source>
</evidence>
<evidence type="ECO:0000313" key="3">
    <source>
        <dbReference type="Proteomes" id="UP000509579"/>
    </source>
</evidence>
<evidence type="ECO:0000313" key="2">
    <source>
        <dbReference type="EMBL" id="QKV55562.1"/>
    </source>
</evidence>
<dbReference type="GO" id="GO:0003824">
    <property type="term" value="F:catalytic activity"/>
    <property type="evidence" value="ECO:0007669"/>
    <property type="project" value="UniProtKB-ARBA"/>
</dbReference>
<protein>
    <submittedName>
        <fullName evidence="2">Crotonase/enoyl-CoA hydratase family protein</fullName>
    </submittedName>
</protein>
<dbReference type="InterPro" id="IPR014748">
    <property type="entry name" value="Enoyl-CoA_hydra_C"/>
</dbReference>
<keyword evidence="3" id="KW-1185">Reference proteome</keyword>
<sequence length="273" mass="29611">MQEAPVTDTPTARDPDGQITVEQRGAVLLIGIDRPEKRNGFTPAMFTQLARACTRLEDSSDLFVGLLHAHGEHFSAGVDLAKIAPLRQAGLPLYPPEEVDPFNLRGRLRRKPMVVALKGISFTLAVELALASEICVAADNCRFAQQEVARGIMPTCGATIRLPQRAGWGQAMKFLLTGDEFTAREALAMGLVQEVVPAGQEFARAWHYAQRIAAQAPLAVQATLENARLALGSGPQAAAEVLEAQQRRLYATADVQEGIRSFAEKRPAVFRGM</sequence>
<reference evidence="2 3" key="1">
    <citation type="submission" date="2020-06" db="EMBL/GenBank/DDBJ databases">
        <title>Acidovorax antarctica sp. nov., isolated from Corinth ice sheet soil, Antarctic Fields Peninsula.</title>
        <authorList>
            <person name="Xu Q."/>
            <person name="Peng F."/>
        </authorList>
    </citation>
    <scope>NUCLEOTIDE SEQUENCE [LARGE SCALE GENOMIC DNA]</scope>
    <source>
        <strain evidence="2 3">16-35-5</strain>
        <plasmid evidence="2 3">unnamed1</plasmid>
    </source>
</reference>
<dbReference type="Gene3D" id="1.10.12.10">
    <property type="entry name" value="Lyase 2-enoyl-coa Hydratase, Chain A, domain 2"/>
    <property type="match status" value="1"/>
</dbReference>
<dbReference type="AlphaFoldDB" id="A0A6N1XBU2"/>
<dbReference type="SUPFAM" id="SSF52096">
    <property type="entry name" value="ClpP/crotonase"/>
    <property type="match status" value="1"/>
</dbReference>
<dbReference type="EMBL" id="CP054841">
    <property type="protein sequence ID" value="QKV55562.1"/>
    <property type="molecule type" value="Genomic_DNA"/>
</dbReference>
<geneLocation type="plasmid" evidence="2 3">
    <name>unnamed1</name>
</geneLocation>
<dbReference type="InterPro" id="IPR001753">
    <property type="entry name" value="Enoyl-CoA_hydra/iso"/>
</dbReference>
<keyword evidence="2" id="KW-0614">Plasmid</keyword>
<proteinExistence type="inferred from homology"/>
<dbReference type="PANTHER" id="PTHR43802">
    <property type="entry name" value="ENOYL-COA HYDRATASE"/>
    <property type="match status" value="1"/>
</dbReference>
<dbReference type="Proteomes" id="UP000509579">
    <property type="component" value="Plasmid unnamed1"/>
</dbReference>
<accession>A0A6N1XBU2</accession>
<dbReference type="KEGG" id="aant:HUK68_21875"/>
<gene>
    <name evidence="2" type="ORF">HUK68_21875</name>
</gene>
<dbReference type="PANTHER" id="PTHR43802:SF1">
    <property type="entry name" value="IP11341P-RELATED"/>
    <property type="match status" value="1"/>
</dbReference>